<organism evidence="1 2">
    <name type="scientific">Streptomyces shenzhenensis</name>
    <dbReference type="NCBI Taxonomy" id="943815"/>
    <lineage>
        <taxon>Bacteria</taxon>
        <taxon>Bacillati</taxon>
        <taxon>Actinomycetota</taxon>
        <taxon>Actinomycetes</taxon>
        <taxon>Kitasatosporales</taxon>
        <taxon>Streptomycetaceae</taxon>
        <taxon>Streptomyces</taxon>
    </lineage>
</organism>
<evidence type="ECO:0000313" key="2">
    <source>
        <dbReference type="Proteomes" id="UP000270471"/>
    </source>
</evidence>
<dbReference type="Proteomes" id="UP000270471">
    <property type="component" value="Unassembled WGS sequence"/>
</dbReference>
<keyword evidence="2" id="KW-1185">Reference proteome</keyword>
<accession>A0A3M0IBV8</accession>
<dbReference type="RefSeq" id="WP_121891344.1">
    <property type="nucleotide sequence ID" value="NZ_PENI01000014.1"/>
</dbReference>
<proteinExistence type="predicted"/>
<evidence type="ECO:0000313" key="1">
    <source>
        <dbReference type="EMBL" id="RMB83719.1"/>
    </source>
</evidence>
<name>A0A3M0IBV8_9ACTN</name>
<protein>
    <submittedName>
        <fullName evidence="1">Uncharacterized protein</fullName>
    </submittedName>
</protein>
<sequence length="62" mass="6760">MHPETHLALHRARAADLRAAADAHRLAATARRPRHLRARLGWTLVEVGLRLAATPRPAAAVT</sequence>
<comment type="caution">
    <text evidence="1">The sequence shown here is derived from an EMBL/GenBank/DDBJ whole genome shotgun (WGS) entry which is preliminary data.</text>
</comment>
<reference evidence="1 2" key="1">
    <citation type="submission" date="2017-11" db="EMBL/GenBank/DDBJ databases">
        <title>Draft genome of actinobacteria isolated from guarana (Paullinia cupana (Mart.) Ducke.</title>
        <authorList>
            <person name="Siqueira K.A."/>
            <person name="Liotti R.G."/>
            <person name="Mendes T.A.O."/>
            <person name="Soares M.A."/>
        </authorList>
    </citation>
    <scope>NUCLEOTIDE SEQUENCE [LARGE SCALE GENOMIC DNA]</scope>
    <source>
        <strain evidence="1 2">193</strain>
    </source>
</reference>
<gene>
    <name evidence="1" type="ORF">CTZ28_21580</name>
</gene>
<dbReference type="AlphaFoldDB" id="A0A3M0IBV8"/>
<dbReference type="EMBL" id="PENI01000014">
    <property type="protein sequence ID" value="RMB83719.1"/>
    <property type="molecule type" value="Genomic_DNA"/>
</dbReference>